<evidence type="ECO:0000313" key="6">
    <source>
        <dbReference type="Proteomes" id="UP000828390"/>
    </source>
</evidence>
<evidence type="ECO:0000313" key="5">
    <source>
        <dbReference type="EMBL" id="KAH3863252.1"/>
    </source>
</evidence>
<organism evidence="5 6">
    <name type="scientific">Dreissena polymorpha</name>
    <name type="common">Zebra mussel</name>
    <name type="synonym">Mytilus polymorpha</name>
    <dbReference type="NCBI Taxonomy" id="45954"/>
    <lineage>
        <taxon>Eukaryota</taxon>
        <taxon>Metazoa</taxon>
        <taxon>Spiralia</taxon>
        <taxon>Lophotrochozoa</taxon>
        <taxon>Mollusca</taxon>
        <taxon>Bivalvia</taxon>
        <taxon>Autobranchia</taxon>
        <taxon>Heteroconchia</taxon>
        <taxon>Euheterodonta</taxon>
        <taxon>Imparidentia</taxon>
        <taxon>Neoheterodontei</taxon>
        <taxon>Myida</taxon>
        <taxon>Dreissenoidea</taxon>
        <taxon>Dreissenidae</taxon>
        <taxon>Dreissena</taxon>
    </lineage>
</organism>
<dbReference type="OrthoDB" id="10067360at2759"/>
<sequence length="435" mass="48031">MFTLNHTKNTKCRSFDEHTVHPEHVGVLESEVTFSVMECSSQRGKRKLVSSNGFTYVYKRLNPSKQTTLWRCSVHNKTSTCPAIVVQSGQSFVSNESNHSHQAKPDIDKALVITTPGIDKALVITTPGIDKALVITTPGIDKALVITTPGKDKALVITTPGIDKALVITTPGIDKALVITTPGIDKALVITTPGIDKALVITTPGKDKALVITTPGKDKALVITTPGKDKALVITTPGLDKALVITTPGIDKALVITTPGLDKALVITIKVNAECEQNIFESAGSIVEKNLRDEADDRLPEASRTDYENLLRNCNRRRQRQRPKDPTDMDFELDMAYINEKLSSSFFRAEVRNGERRHLIFATDQQLQLLKKAKTWYIDGTFKVVRQPFYQLLSIHSFVRCGDDMKQLPLLFAVMAGKKMLRLHTGFQSRLGHPP</sequence>
<keyword evidence="6" id="KW-1185">Reference proteome</keyword>
<accession>A0A9D4RE34</accession>
<keyword evidence="1" id="KW-0479">Metal-binding</keyword>
<dbReference type="Pfam" id="PF04500">
    <property type="entry name" value="FLYWCH"/>
    <property type="match status" value="1"/>
</dbReference>
<gene>
    <name evidence="5" type="ORF">DPMN_026232</name>
</gene>
<name>A0A9D4RE34_DREPO</name>
<dbReference type="AlphaFoldDB" id="A0A9D4RE34"/>
<dbReference type="PANTHER" id="PTHR20956">
    <property type="entry name" value="HEH2P"/>
    <property type="match status" value="1"/>
</dbReference>
<dbReference type="Gene3D" id="2.20.25.240">
    <property type="match status" value="1"/>
</dbReference>
<reference evidence="5" key="1">
    <citation type="journal article" date="2019" name="bioRxiv">
        <title>The Genome of the Zebra Mussel, Dreissena polymorpha: A Resource for Invasive Species Research.</title>
        <authorList>
            <person name="McCartney M.A."/>
            <person name="Auch B."/>
            <person name="Kono T."/>
            <person name="Mallez S."/>
            <person name="Zhang Y."/>
            <person name="Obille A."/>
            <person name="Becker A."/>
            <person name="Abrahante J.E."/>
            <person name="Garbe J."/>
            <person name="Badalamenti J.P."/>
            <person name="Herman A."/>
            <person name="Mangelson H."/>
            <person name="Liachko I."/>
            <person name="Sullivan S."/>
            <person name="Sone E.D."/>
            <person name="Koren S."/>
            <person name="Silverstein K.A.T."/>
            <person name="Beckman K.B."/>
            <person name="Gohl D.M."/>
        </authorList>
    </citation>
    <scope>NUCLEOTIDE SEQUENCE</scope>
    <source>
        <strain evidence="5">Duluth1</strain>
        <tissue evidence="5">Whole animal</tissue>
    </source>
</reference>
<comment type="caution">
    <text evidence="5">The sequence shown here is derived from an EMBL/GenBank/DDBJ whole genome shotgun (WGS) entry which is preliminary data.</text>
</comment>
<dbReference type="Proteomes" id="UP000828390">
    <property type="component" value="Unassembled WGS sequence"/>
</dbReference>
<evidence type="ECO:0000256" key="3">
    <source>
        <dbReference type="ARBA" id="ARBA00022833"/>
    </source>
</evidence>
<evidence type="ECO:0000256" key="1">
    <source>
        <dbReference type="ARBA" id="ARBA00022723"/>
    </source>
</evidence>
<evidence type="ECO:0000256" key="2">
    <source>
        <dbReference type="ARBA" id="ARBA00022771"/>
    </source>
</evidence>
<reference evidence="5" key="2">
    <citation type="submission" date="2020-11" db="EMBL/GenBank/DDBJ databases">
        <authorList>
            <person name="McCartney M.A."/>
            <person name="Auch B."/>
            <person name="Kono T."/>
            <person name="Mallez S."/>
            <person name="Becker A."/>
            <person name="Gohl D.M."/>
            <person name="Silverstein K.A.T."/>
            <person name="Koren S."/>
            <person name="Bechman K.B."/>
            <person name="Herman A."/>
            <person name="Abrahante J.E."/>
            <person name="Garbe J."/>
        </authorList>
    </citation>
    <scope>NUCLEOTIDE SEQUENCE</scope>
    <source>
        <strain evidence="5">Duluth1</strain>
        <tissue evidence="5">Whole animal</tissue>
    </source>
</reference>
<dbReference type="EMBL" id="JAIWYP010000002">
    <property type="protein sequence ID" value="KAH3863252.1"/>
    <property type="molecule type" value="Genomic_DNA"/>
</dbReference>
<dbReference type="PANTHER" id="PTHR20956:SF12">
    <property type="entry name" value="FLYWCH-TYPE DOMAIN-CONTAINING PROTEIN"/>
    <property type="match status" value="1"/>
</dbReference>
<proteinExistence type="predicted"/>
<protein>
    <recommendedName>
        <fullName evidence="4">FLYWCH-type domain-containing protein</fullName>
    </recommendedName>
</protein>
<feature type="domain" description="FLYWCH-type" evidence="4">
    <location>
        <begin position="40"/>
        <end position="101"/>
    </location>
</feature>
<dbReference type="GO" id="GO:0008270">
    <property type="term" value="F:zinc ion binding"/>
    <property type="evidence" value="ECO:0007669"/>
    <property type="project" value="UniProtKB-KW"/>
</dbReference>
<keyword evidence="3" id="KW-0862">Zinc</keyword>
<keyword evidence="2" id="KW-0863">Zinc-finger</keyword>
<dbReference type="InterPro" id="IPR007588">
    <property type="entry name" value="Znf_FLYWCH"/>
</dbReference>
<evidence type="ECO:0000259" key="4">
    <source>
        <dbReference type="Pfam" id="PF04500"/>
    </source>
</evidence>